<protein>
    <submittedName>
        <fullName evidence="1">Uncharacterized protein</fullName>
    </submittedName>
</protein>
<evidence type="ECO:0000313" key="2">
    <source>
        <dbReference type="Proteomes" id="UP000001494"/>
    </source>
</evidence>
<reference evidence="1 2" key="1">
    <citation type="journal article" date="2011" name="J. Bacteriol.">
        <title>Genome sequence of the ethanol-producing Zymomonas mobilis subsp. mobilis lectotype strain ATCC 10988.</title>
        <authorList>
            <person name="Pappas K.M."/>
            <person name="Kouvelis V.N."/>
            <person name="Saunders E."/>
            <person name="Brettin T.S."/>
            <person name="Bruce D."/>
            <person name="Detter C."/>
            <person name="Balakireva M."/>
            <person name="Han C.S."/>
            <person name="Savvakis G."/>
            <person name="Kyrpides N.C."/>
            <person name="Typas M.A."/>
        </authorList>
    </citation>
    <scope>NUCLEOTIDE SEQUENCE [LARGE SCALE GENOMIC DNA]</scope>
    <source>
        <strain evidence="2">ATCC 10988 / DSM 424 / CCUG 17860 / LMG 404 / NCIMB 8938 / NRRL B-806 / ZM1</strain>
        <plasmid evidence="1">pZMOB01</plasmid>
    </source>
</reference>
<organism evidence="1 2">
    <name type="scientific">Zymomonas mobilis subsp. mobilis (strain ATCC 10988 / DSM 424 / LMG 404 / NCIMB 8938 / NRRL B-806 / ZM1)</name>
    <dbReference type="NCBI Taxonomy" id="555217"/>
    <lineage>
        <taxon>Bacteria</taxon>
        <taxon>Pseudomonadati</taxon>
        <taxon>Pseudomonadota</taxon>
        <taxon>Alphaproteobacteria</taxon>
        <taxon>Sphingomonadales</taxon>
        <taxon>Zymomonadaceae</taxon>
        <taxon>Zymomonas</taxon>
    </lineage>
</organism>
<proteinExistence type="predicted"/>
<name>A0A0H3G0R5_ZYMMA</name>
<geneLocation type="plasmid" evidence="1 2">
    <name>pZMOB01</name>
</geneLocation>
<dbReference type="KEGG" id="zmm:Zmob_1761"/>
<accession>A0A0H3G0R5</accession>
<dbReference type="OrthoDB" id="7599778at2"/>
<evidence type="ECO:0000313" key="1">
    <source>
        <dbReference type="EMBL" id="AEH63568.1"/>
    </source>
</evidence>
<sequence length="105" mass="11921">MTIKTAENMPSVVDGEISTFKQKISNAMYLYMGQMECGLRLLMDRLEGIRRAEETRSYALLENVSKDEFIRFNTEILSLIEVIKRSATTANEGLNSFIQNFGSSL</sequence>
<dbReference type="HOGENOM" id="CLU_156647_0_0_5"/>
<dbReference type="EMBL" id="CP002851">
    <property type="protein sequence ID" value="AEH63568.1"/>
    <property type="molecule type" value="Genomic_DNA"/>
</dbReference>
<dbReference type="RefSeq" id="WP_014466403.1">
    <property type="nucleotide sequence ID" value="NC_017180.1"/>
</dbReference>
<gene>
    <name evidence="1" type="ordered locus">Zmob_1761</name>
</gene>
<keyword evidence="1" id="KW-0614">Plasmid</keyword>
<dbReference type="Proteomes" id="UP000001494">
    <property type="component" value="Plasmid pZMOB01"/>
</dbReference>
<dbReference type="AlphaFoldDB" id="A0A0H3G0R5"/>